<dbReference type="Proteomes" id="UP000789524">
    <property type="component" value="Unassembled WGS sequence"/>
</dbReference>
<keyword evidence="9" id="KW-1185">Reference proteome</keyword>
<feature type="transmembrane region" description="Helical" evidence="6">
    <location>
        <begin position="343"/>
        <end position="361"/>
    </location>
</feature>
<gene>
    <name evidence="8" type="ORF">DCHRY22_LOCUS920</name>
</gene>
<evidence type="ECO:0000256" key="6">
    <source>
        <dbReference type="SAM" id="Phobius"/>
    </source>
</evidence>
<dbReference type="InterPro" id="IPR004680">
    <property type="entry name" value="Cit_transptr-like_dom"/>
</dbReference>
<evidence type="ECO:0000259" key="7">
    <source>
        <dbReference type="Pfam" id="PF03600"/>
    </source>
</evidence>
<feature type="transmembrane region" description="Helical" evidence="6">
    <location>
        <begin position="307"/>
        <end position="331"/>
    </location>
</feature>
<feature type="transmembrane region" description="Helical" evidence="6">
    <location>
        <begin position="207"/>
        <end position="226"/>
    </location>
</feature>
<name>A0A8J2MJ30_9NEOP</name>
<keyword evidence="5 6" id="KW-0472">Membrane</keyword>
<comment type="subcellular location">
    <subcellularLocation>
        <location evidence="1">Membrane</location>
        <topology evidence="1">Multi-pass membrane protein</topology>
    </subcellularLocation>
</comment>
<dbReference type="OrthoDB" id="6493944at2759"/>
<feature type="transmembrane region" description="Helical" evidence="6">
    <location>
        <begin position="168"/>
        <end position="187"/>
    </location>
</feature>
<comment type="caution">
    <text evidence="8">The sequence shown here is derived from an EMBL/GenBank/DDBJ whole genome shotgun (WGS) entry which is preliminary data.</text>
</comment>
<sequence>MFTILDALGRPVIYTININNSVLDCLGVMMIVVAIEYSNIHKRIALKFLLIFGCSHFRLSFLMFAISMVLSMWCTNTMTCGIMMPIMKAVLGELERIPNLEAPHFTLLTLPGVLLMEICLYLWLNFYFLGMMRVQNYSSLQASLTSEEQQYVGTLLEAQYTRLGRISLHEMIVGSFVMLTVILQATISLKDLVIDRETLKINSFMHSPSIICAALFFITPTSLDFIKNFRHNASNNVIFEAMTYTKMTDKFVEFLLMFRDLPAPALAFIVILFCKIMTEFGSNSVVATCLLPCIANLSILTKINPRYLMVGATLTISLPFHLLPAVPAYAMVAAYAGIPPSKMMIAGIGPSVAAILINLFTTTVWSKIIWPDVDTYPN</sequence>
<dbReference type="AlphaFoldDB" id="A0A8J2MJ30"/>
<keyword evidence="4 6" id="KW-1133">Transmembrane helix</keyword>
<feature type="transmembrane region" description="Helical" evidence="6">
    <location>
        <begin position="256"/>
        <end position="278"/>
    </location>
</feature>
<evidence type="ECO:0000256" key="1">
    <source>
        <dbReference type="ARBA" id="ARBA00004141"/>
    </source>
</evidence>
<dbReference type="EMBL" id="CAKASE010000043">
    <property type="protein sequence ID" value="CAG9558958.1"/>
    <property type="molecule type" value="Genomic_DNA"/>
</dbReference>
<dbReference type="GO" id="GO:0005886">
    <property type="term" value="C:plasma membrane"/>
    <property type="evidence" value="ECO:0007669"/>
    <property type="project" value="TreeGrafter"/>
</dbReference>
<evidence type="ECO:0000313" key="8">
    <source>
        <dbReference type="EMBL" id="CAG9558958.1"/>
    </source>
</evidence>
<dbReference type="PANTHER" id="PTHR10283:SF82">
    <property type="entry name" value="SOLUTE CARRIER FAMILY 13 MEMBER 2"/>
    <property type="match status" value="1"/>
</dbReference>
<protein>
    <submittedName>
        <fullName evidence="8">(African queen) hypothetical protein</fullName>
    </submittedName>
</protein>
<dbReference type="GO" id="GO:0015141">
    <property type="term" value="F:succinate transmembrane transporter activity"/>
    <property type="evidence" value="ECO:0007669"/>
    <property type="project" value="TreeGrafter"/>
</dbReference>
<evidence type="ECO:0000256" key="3">
    <source>
        <dbReference type="ARBA" id="ARBA00022692"/>
    </source>
</evidence>
<evidence type="ECO:0000313" key="9">
    <source>
        <dbReference type="Proteomes" id="UP000789524"/>
    </source>
</evidence>
<feature type="transmembrane region" description="Helical" evidence="6">
    <location>
        <begin position="284"/>
        <end position="300"/>
    </location>
</feature>
<organism evidence="8 9">
    <name type="scientific">Danaus chrysippus</name>
    <name type="common">African queen</name>
    <dbReference type="NCBI Taxonomy" id="151541"/>
    <lineage>
        <taxon>Eukaryota</taxon>
        <taxon>Metazoa</taxon>
        <taxon>Ecdysozoa</taxon>
        <taxon>Arthropoda</taxon>
        <taxon>Hexapoda</taxon>
        <taxon>Insecta</taxon>
        <taxon>Pterygota</taxon>
        <taxon>Neoptera</taxon>
        <taxon>Endopterygota</taxon>
        <taxon>Lepidoptera</taxon>
        <taxon>Glossata</taxon>
        <taxon>Ditrysia</taxon>
        <taxon>Papilionoidea</taxon>
        <taxon>Nymphalidae</taxon>
        <taxon>Danainae</taxon>
        <taxon>Danaini</taxon>
        <taxon>Danaina</taxon>
        <taxon>Danaus</taxon>
        <taxon>Anosia</taxon>
    </lineage>
</organism>
<dbReference type="GO" id="GO:0015137">
    <property type="term" value="F:citrate transmembrane transporter activity"/>
    <property type="evidence" value="ECO:0007669"/>
    <property type="project" value="TreeGrafter"/>
</dbReference>
<proteinExistence type="predicted"/>
<dbReference type="Pfam" id="PF03600">
    <property type="entry name" value="CitMHS"/>
    <property type="match status" value="1"/>
</dbReference>
<feature type="domain" description="Citrate transporter-like" evidence="7">
    <location>
        <begin position="26"/>
        <end position="100"/>
    </location>
</feature>
<dbReference type="PANTHER" id="PTHR10283">
    <property type="entry name" value="SOLUTE CARRIER FAMILY 13 MEMBER"/>
    <property type="match status" value="1"/>
</dbReference>
<evidence type="ECO:0000256" key="4">
    <source>
        <dbReference type="ARBA" id="ARBA00022989"/>
    </source>
</evidence>
<evidence type="ECO:0000256" key="2">
    <source>
        <dbReference type="ARBA" id="ARBA00022448"/>
    </source>
</evidence>
<reference evidence="8" key="1">
    <citation type="submission" date="2021-09" db="EMBL/GenBank/DDBJ databases">
        <authorList>
            <person name="Martin H S."/>
        </authorList>
    </citation>
    <scope>NUCLEOTIDE SEQUENCE</scope>
</reference>
<feature type="transmembrane region" description="Helical" evidence="6">
    <location>
        <begin position="107"/>
        <end position="129"/>
    </location>
</feature>
<feature type="transmembrane region" description="Helical" evidence="6">
    <location>
        <begin position="20"/>
        <end position="40"/>
    </location>
</feature>
<keyword evidence="3 6" id="KW-0812">Transmembrane</keyword>
<accession>A0A8J2MJ30</accession>
<keyword evidence="2" id="KW-0813">Transport</keyword>
<evidence type="ECO:0000256" key="5">
    <source>
        <dbReference type="ARBA" id="ARBA00023136"/>
    </source>
</evidence>